<evidence type="ECO:0000313" key="2">
    <source>
        <dbReference type="Proteomes" id="UP000753219"/>
    </source>
</evidence>
<gene>
    <name evidence="1" type="ORF">KHZ85_06270</name>
</gene>
<evidence type="ECO:0008006" key="3">
    <source>
        <dbReference type="Google" id="ProtNLM"/>
    </source>
</evidence>
<evidence type="ECO:0000313" key="1">
    <source>
        <dbReference type="EMBL" id="MBS4884354.1"/>
    </source>
</evidence>
<reference evidence="1" key="1">
    <citation type="submission" date="2021-02" db="EMBL/GenBank/DDBJ databases">
        <title>Infant gut strain persistence is associated with maternal origin, phylogeny, and functional potential including surface adhesion and iron acquisition.</title>
        <authorList>
            <person name="Lou Y.C."/>
        </authorList>
    </citation>
    <scope>NUCLEOTIDE SEQUENCE</scope>
    <source>
        <strain evidence="1">L3_108_103G1_dasL3_108_103G1_concoct_2</strain>
    </source>
</reference>
<sequence length="53" mass="6281">MAQKKYRPGMNCEKTGKYTCYDKNGKEMYADVDVEKGRRFPPSQEEGCYYEEQ</sequence>
<dbReference type="AlphaFoldDB" id="A0A942ZXI5"/>
<protein>
    <recommendedName>
        <fullName evidence="3">YjzC family protein</fullName>
    </recommendedName>
</protein>
<name>A0A942ZXI5_9FIRM</name>
<dbReference type="RefSeq" id="WP_182456246.1">
    <property type="nucleotide sequence ID" value="NZ_CAJKGD010000010.1"/>
</dbReference>
<comment type="caution">
    <text evidence="1">The sequence shown here is derived from an EMBL/GenBank/DDBJ whole genome shotgun (WGS) entry which is preliminary data.</text>
</comment>
<dbReference type="Proteomes" id="UP000753219">
    <property type="component" value="Unassembled WGS sequence"/>
</dbReference>
<dbReference type="EMBL" id="JAGZMZ010000013">
    <property type="protein sequence ID" value="MBS4884354.1"/>
    <property type="molecule type" value="Genomic_DNA"/>
</dbReference>
<organism evidence="1 2">
    <name type="scientific">Amedibacillus dolichus</name>
    <dbReference type="NCBI Taxonomy" id="31971"/>
    <lineage>
        <taxon>Bacteria</taxon>
        <taxon>Bacillati</taxon>
        <taxon>Bacillota</taxon>
        <taxon>Erysipelotrichia</taxon>
        <taxon>Erysipelotrichales</taxon>
        <taxon>Erysipelotrichaceae</taxon>
        <taxon>Amedibacillus</taxon>
    </lineage>
</organism>
<proteinExistence type="predicted"/>
<accession>A0A942ZXI5</accession>